<feature type="compositionally biased region" description="Polar residues" evidence="1">
    <location>
        <begin position="79"/>
        <end position="89"/>
    </location>
</feature>
<name>A0A2U2NDE1_9BIFI</name>
<evidence type="ECO:0000313" key="3">
    <source>
        <dbReference type="Proteomes" id="UP000245876"/>
    </source>
</evidence>
<reference evidence="2 3" key="1">
    <citation type="journal article" date="2018" name="Int. J. Syst. Evol. Microbiol.">
        <title>Bifidobacterium callitrichidarum sp. nov. from the faeces of the emperor tamarin (Saguinus imperator).</title>
        <authorList>
            <person name="Modesto M."/>
            <person name="Michelini S."/>
            <person name="Sansosti M.C."/>
            <person name="De Filippo C."/>
            <person name="Cavalieri D."/>
            <person name="Qvirist L."/>
            <person name="Andlid T."/>
            <person name="Spiezio C."/>
            <person name="Sandri C."/>
            <person name="Pascarelli S."/>
            <person name="Sgorbati B."/>
            <person name="Mattarelli P."/>
        </authorList>
    </citation>
    <scope>NUCLEOTIDE SEQUENCE [LARGE SCALE GENOMIC DNA]</scope>
    <source>
        <strain evidence="2 3">TRI 5</strain>
    </source>
</reference>
<protein>
    <submittedName>
        <fullName evidence="2">Uncharacterized protein</fullName>
    </submittedName>
</protein>
<dbReference type="RefSeq" id="WP_109055980.1">
    <property type="nucleotide sequence ID" value="NZ_QFFM01000001.1"/>
</dbReference>
<gene>
    <name evidence="2" type="ORF">DF196_00525</name>
</gene>
<feature type="region of interest" description="Disordered" evidence="1">
    <location>
        <begin position="59"/>
        <end position="89"/>
    </location>
</feature>
<evidence type="ECO:0000313" key="2">
    <source>
        <dbReference type="EMBL" id="PWG67034.1"/>
    </source>
</evidence>
<dbReference type="OrthoDB" id="9806213at2"/>
<comment type="caution">
    <text evidence="2">The sequence shown here is derived from an EMBL/GenBank/DDBJ whole genome shotgun (WGS) entry which is preliminary data.</text>
</comment>
<accession>A0A2U2NDE1</accession>
<dbReference type="EMBL" id="QFFM01000001">
    <property type="protein sequence ID" value="PWG67034.1"/>
    <property type="molecule type" value="Genomic_DNA"/>
</dbReference>
<evidence type="ECO:0000256" key="1">
    <source>
        <dbReference type="SAM" id="MobiDB-lite"/>
    </source>
</evidence>
<dbReference type="AlphaFoldDB" id="A0A2U2NDE1"/>
<feature type="compositionally biased region" description="Basic and acidic residues" evidence="1">
    <location>
        <begin position="68"/>
        <end position="77"/>
    </location>
</feature>
<dbReference type="Proteomes" id="UP000245876">
    <property type="component" value="Unassembled WGS sequence"/>
</dbReference>
<sequence>MVKMGARFWKDVAQWLIDENEGDAKERGCVNVAASMPNKIPSDKQSAVIVQLMKRLSKVGCPTGSRTSTDHHHDRPTARRNTLEPSAKP</sequence>
<proteinExistence type="predicted"/>
<organism evidence="2 3">
    <name type="scientific">Bifidobacterium callitrichidarum</name>
    <dbReference type="NCBI Taxonomy" id="2052941"/>
    <lineage>
        <taxon>Bacteria</taxon>
        <taxon>Bacillati</taxon>
        <taxon>Actinomycetota</taxon>
        <taxon>Actinomycetes</taxon>
        <taxon>Bifidobacteriales</taxon>
        <taxon>Bifidobacteriaceae</taxon>
        <taxon>Bifidobacterium</taxon>
    </lineage>
</organism>
<keyword evidence="3" id="KW-1185">Reference proteome</keyword>